<gene>
    <name evidence="1" type="ordered locus">Arcve_1299</name>
</gene>
<dbReference type="NCBIfam" id="TIGR04088">
    <property type="entry name" value="cognate_SipW"/>
    <property type="match status" value="1"/>
</dbReference>
<dbReference type="InterPro" id="IPR023833">
    <property type="entry name" value="Signal_pept_SipW-depend-type"/>
</dbReference>
<dbReference type="eggNOG" id="arCOG05861">
    <property type="taxonomic scope" value="Archaea"/>
</dbReference>
<name>F2KN29_ARCVS</name>
<dbReference type="Proteomes" id="UP000008136">
    <property type="component" value="Chromosome"/>
</dbReference>
<evidence type="ECO:0000313" key="1">
    <source>
        <dbReference type="EMBL" id="AEA47305.1"/>
    </source>
</evidence>
<dbReference type="EMBL" id="CP002588">
    <property type="protein sequence ID" value="AEA47305.1"/>
    <property type="molecule type" value="Genomic_DNA"/>
</dbReference>
<protein>
    <recommendedName>
        <fullName evidence="3">SipW-cognate class signal peptide</fullName>
    </recommendedName>
</protein>
<dbReference type="InterPro" id="IPR022121">
    <property type="entry name" value="Peptidase_M73_camelysin"/>
</dbReference>
<keyword evidence="2" id="KW-1185">Reference proteome</keyword>
<accession>F2KN29</accession>
<dbReference type="RefSeq" id="WP_013683967.1">
    <property type="nucleotide sequence ID" value="NC_015320.1"/>
</dbReference>
<reference evidence="1 2" key="1">
    <citation type="submission" date="2011-03" db="EMBL/GenBank/DDBJ databases">
        <title>The complete genome of Archaeoglobus veneficus SNP6.</title>
        <authorList>
            <consortium name="US DOE Joint Genome Institute (JGI-PGF)"/>
            <person name="Lucas S."/>
            <person name="Copeland A."/>
            <person name="Lapidus A."/>
            <person name="Bruce D."/>
            <person name="Goodwin L."/>
            <person name="Pitluck S."/>
            <person name="Kyrpides N."/>
            <person name="Mavromatis K."/>
            <person name="Pagani I."/>
            <person name="Ivanova N."/>
            <person name="Mikhailova N."/>
            <person name="Lu M."/>
            <person name="Detter J.C."/>
            <person name="Tapia R."/>
            <person name="Han C."/>
            <person name="Land M."/>
            <person name="Hauser L."/>
            <person name="Markowitz V."/>
            <person name="Cheng J.-F."/>
            <person name="Hugenholtz P."/>
            <person name="Woyke T."/>
            <person name="Wu D."/>
            <person name="Spring S."/>
            <person name="Brambilla E."/>
            <person name="Klenk H.-P."/>
            <person name="Eisen J.A."/>
        </authorList>
    </citation>
    <scope>NUCLEOTIDE SEQUENCE [LARGE SCALE GENOMIC DNA]</scope>
    <source>
        <strain>SNP6</strain>
    </source>
</reference>
<dbReference type="KEGG" id="ave:Arcve_1299"/>
<dbReference type="HOGENOM" id="CLU_113178_0_0_2"/>
<dbReference type="Pfam" id="PF12389">
    <property type="entry name" value="Peptidase_M73"/>
    <property type="match status" value="1"/>
</dbReference>
<organism evidence="1 2">
    <name type="scientific">Archaeoglobus veneficus (strain DSM 11195 / SNP6)</name>
    <dbReference type="NCBI Taxonomy" id="693661"/>
    <lineage>
        <taxon>Archaea</taxon>
        <taxon>Methanobacteriati</taxon>
        <taxon>Methanobacteriota</taxon>
        <taxon>Archaeoglobi</taxon>
        <taxon>Archaeoglobales</taxon>
        <taxon>Archaeoglobaceae</taxon>
        <taxon>Archaeoglobus</taxon>
    </lineage>
</organism>
<sequence>MRNILVSLLLLGFAAALVGSGTLAYFSDTETSENNVFGAGMIDISIDDENPWISNYTMEDLKPCETGWINFTIKNLEKDDPVKIYKHINITGYDGGLHPESEEAEDLNDEINDIGKNITYDLHVAIYNETGALVHEEWIIEETENVKVEDIDCYWIYLGDIPQNGTMVVNQSYHMQPEVTNWAQGDIMYFDIEVLATQTNAPAPSPLWP</sequence>
<dbReference type="GeneID" id="25395651"/>
<dbReference type="AlphaFoldDB" id="F2KN29"/>
<evidence type="ECO:0008006" key="3">
    <source>
        <dbReference type="Google" id="ProtNLM"/>
    </source>
</evidence>
<dbReference type="OrthoDB" id="85776at2157"/>
<dbReference type="STRING" id="693661.Arcve_1299"/>
<proteinExistence type="predicted"/>
<evidence type="ECO:0000313" key="2">
    <source>
        <dbReference type="Proteomes" id="UP000008136"/>
    </source>
</evidence>